<comment type="catalytic activity">
    <reaction evidence="1">
        <text>Release of an N-terminal amino acid, Xaa-|-Yaa- from a peptide, amide or arylamide. Xaa is preferably Ala, but may be most amino acids including Pro (slow action). When a terminal hydrophobic residue is followed by a prolyl residue, the two may be released as an intact Xaa-Pro dipeptide.</text>
        <dbReference type="EC" id="3.4.11.2"/>
    </reaction>
</comment>
<dbReference type="GO" id="GO:0008270">
    <property type="term" value="F:zinc ion binding"/>
    <property type="evidence" value="ECO:0007669"/>
    <property type="project" value="InterPro"/>
</dbReference>
<comment type="similarity">
    <text evidence="3">Belongs to the peptidase M1 family.</text>
</comment>
<dbReference type="EMBL" id="UYIO01000001">
    <property type="protein sequence ID" value="VDG76883.1"/>
    <property type="molecule type" value="Genomic_DNA"/>
</dbReference>
<reference evidence="14 15" key="1">
    <citation type="submission" date="2018-11" db="EMBL/GenBank/DDBJ databases">
        <authorList>
            <consortium name="Pathogen Informatics"/>
        </authorList>
    </citation>
    <scope>NUCLEOTIDE SEQUENCE [LARGE SCALE GENOMIC DNA]</scope>
    <source>
        <strain evidence="14 15">NCTC10327</strain>
    </source>
</reference>
<dbReference type="InterPro" id="IPR024571">
    <property type="entry name" value="ERAP1-like_C_dom"/>
</dbReference>
<dbReference type="GO" id="GO:0016020">
    <property type="term" value="C:membrane"/>
    <property type="evidence" value="ECO:0007669"/>
    <property type="project" value="TreeGrafter"/>
</dbReference>
<evidence type="ECO:0000256" key="4">
    <source>
        <dbReference type="ARBA" id="ARBA00012564"/>
    </source>
</evidence>
<dbReference type="PRINTS" id="PR00756">
    <property type="entry name" value="ALADIPTASE"/>
</dbReference>
<comment type="cofactor">
    <cofactor evidence="2">
        <name>Zn(2+)</name>
        <dbReference type="ChEBI" id="CHEBI:29105"/>
    </cofactor>
</comment>
<keyword evidence="6 14" id="KW-0031">Aminopeptidase</keyword>
<dbReference type="PANTHER" id="PTHR11533:SF174">
    <property type="entry name" value="PUROMYCIN-SENSITIVE AMINOPEPTIDASE-RELATED"/>
    <property type="match status" value="1"/>
</dbReference>
<evidence type="ECO:0000256" key="9">
    <source>
        <dbReference type="ARBA" id="ARBA00022801"/>
    </source>
</evidence>
<dbReference type="GO" id="GO:0042277">
    <property type="term" value="F:peptide binding"/>
    <property type="evidence" value="ECO:0007669"/>
    <property type="project" value="TreeGrafter"/>
</dbReference>
<dbReference type="InterPro" id="IPR014782">
    <property type="entry name" value="Peptidase_M1_dom"/>
</dbReference>
<dbReference type="InterPro" id="IPR050344">
    <property type="entry name" value="Peptidase_M1_aminopeptidases"/>
</dbReference>
<dbReference type="InterPro" id="IPR001930">
    <property type="entry name" value="Peptidase_M1"/>
</dbReference>
<dbReference type="AlphaFoldDB" id="A0A1B9BDK8"/>
<dbReference type="RefSeq" id="WP_065414871.1">
    <property type="nucleotide sequence ID" value="NZ_MASX01000022.1"/>
</dbReference>
<name>A0A1B9BDK8_9ACTO</name>
<comment type="caution">
    <text evidence="14">The sequence shown here is derived from an EMBL/GenBank/DDBJ whole genome shotgun (WGS) entry which is preliminary data.</text>
</comment>
<evidence type="ECO:0000256" key="12">
    <source>
        <dbReference type="ARBA" id="ARBA00029811"/>
    </source>
</evidence>
<accession>A0A1B9BDK8</accession>
<dbReference type="GO" id="GO:0016285">
    <property type="term" value="F:alanyl aminopeptidase activity"/>
    <property type="evidence" value="ECO:0007669"/>
    <property type="project" value="UniProtKB-EC"/>
</dbReference>
<evidence type="ECO:0000256" key="3">
    <source>
        <dbReference type="ARBA" id="ARBA00010136"/>
    </source>
</evidence>
<evidence type="ECO:0000256" key="6">
    <source>
        <dbReference type="ARBA" id="ARBA00022438"/>
    </source>
</evidence>
<keyword evidence="11" id="KW-0482">Metalloprotease</keyword>
<proteinExistence type="inferred from homology"/>
<dbReference type="FunFam" id="1.10.390.10:FF:000004">
    <property type="entry name" value="Aminopeptidase N"/>
    <property type="match status" value="1"/>
</dbReference>
<dbReference type="NCBIfam" id="TIGR02412">
    <property type="entry name" value="pepN_strep_liv"/>
    <property type="match status" value="1"/>
</dbReference>
<dbReference type="CDD" id="cd09602">
    <property type="entry name" value="M1_APN"/>
    <property type="match status" value="1"/>
</dbReference>
<dbReference type="GO" id="GO:0070006">
    <property type="term" value="F:metalloaminopeptidase activity"/>
    <property type="evidence" value="ECO:0007669"/>
    <property type="project" value="TreeGrafter"/>
</dbReference>
<protein>
    <recommendedName>
        <fullName evidence="5">Aminopeptidase N</fullName>
        <ecNumber evidence="4">3.4.11.2</ecNumber>
    </recommendedName>
    <alternativeName>
        <fullName evidence="12">Alanine aminopeptidase</fullName>
    </alternativeName>
    <alternativeName>
        <fullName evidence="13">Lysyl aminopeptidase</fullName>
    </alternativeName>
</protein>
<dbReference type="SUPFAM" id="SSF55486">
    <property type="entry name" value="Metalloproteases ('zincins'), catalytic domain"/>
    <property type="match status" value="1"/>
</dbReference>
<dbReference type="Pfam" id="PF17900">
    <property type="entry name" value="Peptidase_M1_N"/>
    <property type="match status" value="1"/>
</dbReference>
<dbReference type="GO" id="GO:0005737">
    <property type="term" value="C:cytoplasm"/>
    <property type="evidence" value="ECO:0007669"/>
    <property type="project" value="TreeGrafter"/>
</dbReference>
<dbReference type="Gene3D" id="1.10.390.10">
    <property type="entry name" value="Neutral Protease Domain 2"/>
    <property type="match status" value="1"/>
</dbReference>
<dbReference type="SUPFAM" id="SSF63737">
    <property type="entry name" value="Leukotriene A4 hydrolase N-terminal domain"/>
    <property type="match status" value="1"/>
</dbReference>
<dbReference type="Proteomes" id="UP000269974">
    <property type="component" value="Unassembled WGS sequence"/>
</dbReference>
<gene>
    <name evidence="14" type="primary">pepN</name>
    <name evidence="14" type="ORF">NCTC10327_01516</name>
</gene>
<evidence type="ECO:0000256" key="10">
    <source>
        <dbReference type="ARBA" id="ARBA00022833"/>
    </source>
</evidence>
<dbReference type="OrthoDB" id="100605at2"/>
<keyword evidence="7" id="KW-0645">Protease</keyword>
<evidence type="ECO:0000256" key="8">
    <source>
        <dbReference type="ARBA" id="ARBA00022723"/>
    </source>
</evidence>
<dbReference type="PANTHER" id="PTHR11533">
    <property type="entry name" value="PROTEASE M1 ZINC METALLOPROTEASE"/>
    <property type="match status" value="1"/>
</dbReference>
<dbReference type="InterPro" id="IPR012778">
    <property type="entry name" value="Pept_M1_aminopeptidase"/>
</dbReference>
<dbReference type="InterPro" id="IPR027268">
    <property type="entry name" value="Peptidase_M4/M1_CTD_sf"/>
</dbReference>
<keyword evidence="9 14" id="KW-0378">Hydrolase</keyword>
<evidence type="ECO:0000256" key="13">
    <source>
        <dbReference type="ARBA" id="ARBA00031533"/>
    </source>
</evidence>
<sequence>MPGTNLTRAEAAQRAQLVSTKTYRIYLDLSGDSPEAFKAVTEIDFDATPGAATFLDLIAASVEKATLNGVDLDPALYQDSRFPLENLAEHNTVRIESTQLYSRTGEGLHRYVDPADGEVYLYSQFEVADARRVYANFEQPDLKARFEFTVDAPAAWRVLSNAKTPVAQPLADRPGIARWEFPATDPISTYLTALVAGPYEGVEGKPYVSSDGREIPMGVYARKSLAPYLDAEEIFTITKQGFEYFESNYGHPYPFTKYDQVFAPEYNAGAMENAGLVTIVETYVWRTKPTAAIVDRRAITILHELAHMWFGDLVTMKWWDDLWLNESFAEFMSHLAAAENTRWKDAWTTFLASEKTWAIQQDQLPSTHPIAANIRDIEDVLVNFDGITYGKGASVLKQLVNYVGLEEFLAGVRAYIAKHKWGNATLQDLLSELEVASGRDLSEWTKLWLQEAGVNTLTADVTYEDSEVSSFAIVQSNDENSSLRPHRLTVTGYQLDDSTFKPIVSAEVDVEGERTEVPEFVGTDPDFILLNDGDWAYAKLRFDERSFRMATENLDAFSTGLERALFVFSAWDMVRDGELDVHTYSAIALQTLADESNGTVLRYVISTLATAVNLYSDPATRTELRTEVAQGLLEAGLAVAAGSDEQKQILDSFIPLAQSAPQLDALEAWLGGTQVPAGYDVDQAVRWQILAALAAVGRATRADLEAEFAGDQSSYGQIGLARAEGALSDAAETARVWDEILHPTSNTRQRNLALGFSSTKPELLVPYVEKYFAEAARMWEANSVEIASNMLEYAYPLSLSGRTDLGVDLLAAGEEWLANTTAAPAAKRLVSEVVSQTQRAVRNQQIDAARHQG</sequence>
<dbReference type="InterPro" id="IPR045357">
    <property type="entry name" value="Aminopeptidase_N-like_N"/>
</dbReference>
<dbReference type="Pfam" id="PF01433">
    <property type="entry name" value="Peptidase_M1"/>
    <property type="match status" value="1"/>
</dbReference>
<evidence type="ECO:0000256" key="2">
    <source>
        <dbReference type="ARBA" id="ARBA00001947"/>
    </source>
</evidence>
<evidence type="ECO:0000256" key="7">
    <source>
        <dbReference type="ARBA" id="ARBA00022670"/>
    </source>
</evidence>
<dbReference type="Pfam" id="PF11838">
    <property type="entry name" value="ERAP1_C"/>
    <property type="match status" value="1"/>
</dbReference>
<evidence type="ECO:0000256" key="11">
    <source>
        <dbReference type="ARBA" id="ARBA00023049"/>
    </source>
</evidence>
<dbReference type="GO" id="GO:0043171">
    <property type="term" value="P:peptide catabolic process"/>
    <property type="evidence" value="ECO:0007669"/>
    <property type="project" value="TreeGrafter"/>
</dbReference>
<dbReference type="InterPro" id="IPR042097">
    <property type="entry name" value="Aminopeptidase_N-like_N_sf"/>
</dbReference>
<evidence type="ECO:0000313" key="14">
    <source>
        <dbReference type="EMBL" id="VDG76883.1"/>
    </source>
</evidence>
<dbReference type="FunFam" id="2.60.40.1730:FF:000010">
    <property type="entry name" value="Putative aminopeptidase N"/>
    <property type="match status" value="1"/>
</dbReference>
<dbReference type="Gene3D" id="2.60.40.1730">
    <property type="entry name" value="tricorn interacting facor f3 domain"/>
    <property type="match status" value="1"/>
</dbReference>
<evidence type="ECO:0000256" key="5">
    <source>
        <dbReference type="ARBA" id="ARBA00015611"/>
    </source>
</evidence>
<evidence type="ECO:0000256" key="1">
    <source>
        <dbReference type="ARBA" id="ARBA00000098"/>
    </source>
</evidence>
<dbReference type="GO" id="GO:0006508">
    <property type="term" value="P:proteolysis"/>
    <property type="evidence" value="ECO:0007669"/>
    <property type="project" value="UniProtKB-KW"/>
</dbReference>
<evidence type="ECO:0000313" key="15">
    <source>
        <dbReference type="Proteomes" id="UP000269974"/>
    </source>
</evidence>
<dbReference type="EC" id="3.4.11.2" evidence="4"/>
<dbReference type="GO" id="GO:0005615">
    <property type="term" value="C:extracellular space"/>
    <property type="evidence" value="ECO:0007669"/>
    <property type="project" value="TreeGrafter"/>
</dbReference>
<organism evidence="14 15">
    <name type="scientific">Actinobaculum suis</name>
    <dbReference type="NCBI Taxonomy" id="1657"/>
    <lineage>
        <taxon>Bacteria</taxon>
        <taxon>Bacillati</taxon>
        <taxon>Actinomycetota</taxon>
        <taxon>Actinomycetes</taxon>
        <taxon>Actinomycetales</taxon>
        <taxon>Actinomycetaceae</taxon>
        <taxon>Actinobaculum</taxon>
    </lineage>
</organism>
<keyword evidence="8" id="KW-0479">Metal-binding</keyword>
<keyword evidence="10" id="KW-0862">Zinc</keyword>